<reference evidence="2" key="1">
    <citation type="submission" date="2022-04" db="EMBL/GenBank/DDBJ databases">
        <title>Carnegiea gigantea Genome sequencing and assembly v2.</title>
        <authorList>
            <person name="Copetti D."/>
            <person name="Sanderson M.J."/>
            <person name="Burquez A."/>
            <person name="Wojciechowski M.F."/>
        </authorList>
    </citation>
    <scope>NUCLEOTIDE SEQUENCE</scope>
    <source>
        <strain evidence="2">SGP5-SGP5p</strain>
        <tissue evidence="2">Aerial part</tissue>
    </source>
</reference>
<dbReference type="EMBL" id="JAKOGI010001231">
    <property type="protein sequence ID" value="KAJ8426845.1"/>
    <property type="molecule type" value="Genomic_DNA"/>
</dbReference>
<keyword evidence="3" id="KW-1185">Reference proteome</keyword>
<evidence type="ECO:0000313" key="2">
    <source>
        <dbReference type="EMBL" id="KAJ8426845.1"/>
    </source>
</evidence>
<name>A0A9Q1JNT8_9CARY</name>
<feature type="region of interest" description="Disordered" evidence="1">
    <location>
        <begin position="151"/>
        <end position="257"/>
    </location>
</feature>
<dbReference type="AlphaFoldDB" id="A0A9Q1JNT8"/>
<comment type="caution">
    <text evidence="2">The sequence shown here is derived from an EMBL/GenBank/DDBJ whole genome shotgun (WGS) entry which is preliminary data.</text>
</comment>
<protein>
    <submittedName>
        <fullName evidence="2">Uncharacterized protein</fullName>
    </submittedName>
</protein>
<feature type="compositionally biased region" description="Basic and acidic residues" evidence="1">
    <location>
        <begin position="244"/>
        <end position="257"/>
    </location>
</feature>
<evidence type="ECO:0000256" key="1">
    <source>
        <dbReference type="SAM" id="MobiDB-lite"/>
    </source>
</evidence>
<accession>A0A9Q1JNT8</accession>
<sequence>MGRNITAKVLKMKALVRGGWAAANWIMTNSQRLAKVIIELEELIPGACNPLKRIDAIEKQFAGSQDKVHDFLQFGIPSFSLRVSQEEKEALLKGIVVDSKPDSLAAAVQEDDDAFIDRSLMRIAKLDLQKPIEKRFEKKNAVKEKCEEIVSKKTKRGNSSQQAREADESLQKCDAKEIEKDSSLEKAEEKKEGKKQNATEKALSIHPNTETSSKKPQQEEQTLEKNPNKIREEAKRREARRNKKGEGKEEAFPVRRS</sequence>
<feature type="compositionally biased region" description="Basic and acidic residues" evidence="1">
    <location>
        <begin position="164"/>
        <end position="198"/>
    </location>
</feature>
<organism evidence="2 3">
    <name type="scientific">Carnegiea gigantea</name>
    <dbReference type="NCBI Taxonomy" id="171969"/>
    <lineage>
        <taxon>Eukaryota</taxon>
        <taxon>Viridiplantae</taxon>
        <taxon>Streptophyta</taxon>
        <taxon>Embryophyta</taxon>
        <taxon>Tracheophyta</taxon>
        <taxon>Spermatophyta</taxon>
        <taxon>Magnoliopsida</taxon>
        <taxon>eudicotyledons</taxon>
        <taxon>Gunneridae</taxon>
        <taxon>Pentapetalae</taxon>
        <taxon>Caryophyllales</taxon>
        <taxon>Cactineae</taxon>
        <taxon>Cactaceae</taxon>
        <taxon>Cactoideae</taxon>
        <taxon>Echinocereeae</taxon>
        <taxon>Carnegiea</taxon>
    </lineage>
</organism>
<evidence type="ECO:0000313" key="3">
    <source>
        <dbReference type="Proteomes" id="UP001153076"/>
    </source>
</evidence>
<dbReference type="Proteomes" id="UP001153076">
    <property type="component" value="Unassembled WGS sequence"/>
</dbReference>
<proteinExistence type="predicted"/>
<feature type="compositionally biased region" description="Basic and acidic residues" evidence="1">
    <location>
        <begin position="212"/>
        <end position="236"/>
    </location>
</feature>
<gene>
    <name evidence="2" type="ORF">Cgig2_010867</name>
</gene>